<evidence type="ECO:0000256" key="1">
    <source>
        <dbReference type="ARBA" id="ARBA00004651"/>
    </source>
</evidence>
<organism evidence="9 10">
    <name type="scientific">Robinsoniella peoriensis</name>
    <dbReference type="NCBI Taxonomy" id="180332"/>
    <lineage>
        <taxon>Bacteria</taxon>
        <taxon>Bacillati</taxon>
        <taxon>Bacillota</taxon>
        <taxon>Clostridia</taxon>
        <taxon>Lachnospirales</taxon>
        <taxon>Lachnospiraceae</taxon>
        <taxon>Robinsoniella</taxon>
    </lineage>
</organism>
<evidence type="ECO:0000256" key="6">
    <source>
        <dbReference type="ARBA" id="ARBA00023136"/>
    </source>
</evidence>
<keyword evidence="4 7" id="KW-0812">Transmembrane</keyword>
<accession>A0A4U8PYT5</accession>
<evidence type="ECO:0000259" key="8">
    <source>
        <dbReference type="PROSITE" id="PS50928"/>
    </source>
</evidence>
<dbReference type="PANTHER" id="PTHR30193:SF37">
    <property type="entry name" value="INNER MEMBRANE ABC TRANSPORTER PERMEASE PROTEIN YCJO"/>
    <property type="match status" value="1"/>
</dbReference>
<dbReference type="CDD" id="cd06261">
    <property type="entry name" value="TM_PBP2"/>
    <property type="match status" value="1"/>
</dbReference>
<evidence type="ECO:0000256" key="7">
    <source>
        <dbReference type="RuleBase" id="RU363032"/>
    </source>
</evidence>
<dbReference type="InterPro" id="IPR035906">
    <property type="entry name" value="MetI-like_sf"/>
</dbReference>
<feature type="transmembrane region" description="Helical" evidence="7">
    <location>
        <begin position="20"/>
        <end position="43"/>
    </location>
</feature>
<dbReference type="EMBL" id="QGQD01000118">
    <property type="protein sequence ID" value="TLC97541.1"/>
    <property type="molecule type" value="Genomic_DNA"/>
</dbReference>
<comment type="subcellular location">
    <subcellularLocation>
        <location evidence="1 7">Cell membrane</location>
        <topology evidence="1 7">Multi-pass membrane protein</topology>
    </subcellularLocation>
</comment>
<dbReference type="AlphaFoldDB" id="A0A4U8PYT5"/>
<proteinExistence type="inferred from homology"/>
<feature type="transmembrane region" description="Helical" evidence="7">
    <location>
        <begin position="271"/>
        <end position="294"/>
    </location>
</feature>
<comment type="similarity">
    <text evidence="7">Belongs to the binding-protein-dependent transport system permease family.</text>
</comment>
<evidence type="ECO:0000313" key="10">
    <source>
        <dbReference type="Proteomes" id="UP000306509"/>
    </source>
</evidence>
<evidence type="ECO:0000313" key="9">
    <source>
        <dbReference type="EMBL" id="TLC97541.1"/>
    </source>
</evidence>
<dbReference type="Pfam" id="PF00528">
    <property type="entry name" value="BPD_transp_1"/>
    <property type="match status" value="1"/>
</dbReference>
<feature type="transmembrane region" description="Helical" evidence="7">
    <location>
        <begin position="80"/>
        <end position="101"/>
    </location>
</feature>
<keyword evidence="6 7" id="KW-0472">Membrane</keyword>
<keyword evidence="10" id="KW-1185">Reference proteome</keyword>
<evidence type="ECO:0000256" key="3">
    <source>
        <dbReference type="ARBA" id="ARBA00022475"/>
    </source>
</evidence>
<dbReference type="InterPro" id="IPR051393">
    <property type="entry name" value="ABC_transporter_permease"/>
</dbReference>
<feature type="transmembrane region" description="Helical" evidence="7">
    <location>
        <begin position="113"/>
        <end position="135"/>
    </location>
</feature>
<comment type="caution">
    <text evidence="9">The sequence shown here is derived from an EMBL/GenBank/DDBJ whole genome shotgun (WGS) entry which is preliminary data.</text>
</comment>
<feature type="transmembrane region" description="Helical" evidence="7">
    <location>
        <begin position="155"/>
        <end position="175"/>
    </location>
</feature>
<keyword evidence="3" id="KW-1003">Cell membrane</keyword>
<dbReference type="InterPro" id="IPR000515">
    <property type="entry name" value="MetI-like"/>
</dbReference>
<dbReference type="GO" id="GO:0005886">
    <property type="term" value="C:plasma membrane"/>
    <property type="evidence" value="ECO:0007669"/>
    <property type="project" value="UniProtKB-SubCell"/>
</dbReference>
<dbReference type="GO" id="GO:0055085">
    <property type="term" value="P:transmembrane transport"/>
    <property type="evidence" value="ECO:0007669"/>
    <property type="project" value="InterPro"/>
</dbReference>
<evidence type="ECO:0000256" key="5">
    <source>
        <dbReference type="ARBA" id="ARBA00022989"/>
    </source>
</evidence>
<gene>
    <name evidence="9" type="primary">ugpA_10</name>
    <name evidence="9" type="ORF">DSM106044_05621</name>
</gene>
<dbReference type="SUPFAM" id="SSF161098">
    <property type="entry name" value="MetI-like"/>
    <property type="match status" value="1"/>
</dbReference>
<keyword evidence="5 7" id="KW-1133">Transmembrane helix</keyword>
<dbReference type="Proteomes" id="UP000306509">
    <property type="component" value="Unassembled WGS sequence"/>
</dbReference>
<sequence>MNKKVKRKQGISRRQRRFVIIGLTPILIVFFVFSVIPIFYSFIMSLFNHSGFGQAPFVGLDNYVQLVHDTEFLGSLKNTIIFVLIAVNANIVISTLMAVVIKSIKKRKIRSFFRGWFFIPAVIPIVALCYVWAIMYQPSSGIINKMLSLAGIAPVNWLTGSSTALIAIIITTLWCDLGYNIVLILAGMDSVPEMFLEAASIDGANCVQRFFRITLPLLSRNMLFVSMMTYITYFQAFAQIQIMTKGGPNNATNVIAYNIYNYAFQYSQMGYASAMAMVLLGIILIISMVQFFSVKSDWEY</sequence>
<evidence type="ECO:0000256" key="4">
    <source>
        <dbReference type="ARBA" id="ARBA00022692"/>
    </source>
</evidence>
<dbReference type="Gene3D" id="1.10.3720.10">
    <property type="entry name" value="MetI-like"/>
    <property type="match status" value="1"/>
</dbReference>
<name>A0A4U8PYT5_9FIRM</name>
<dbReference type="STRING" id="180332.GCA_000797495_02978"/>
<keyword evidence="2 7" id="KW-0813">Transport</keyword>
<dbReference type="PROSITE" id="PS50928">
    <property type="entry name" value="ABC_TM1"/>
    <property type="match status" value="1"/>
</dbReference>
<feature type="transmembrane region" description="Helical" evidence="7">
    <location>
        <begin position="222"/>
        <end position="242"/>
    </location>
</feature>
<protein>
    <submittedName>
        <fullName evidence="9">sn-glycerol-3-phosphate transport system permease protein UgpA</fullName>
    </submittedName>
</protein>
<feature type="domain" description="ABC transmembrane type-1" evidence="8">
    <location>
        <begin position="76"/>
        <end position="290"/>
    </location>
</feature>
<dbReference type="PANTHER" id="PTHR30193">
    <property type="entry name" value="ABC TRANSPORTER PERMEASE PROTEIN"/>
    <property type="match status" value="1"/>
</dbReference>
<evidence type="ECO:0000256" key="2">
    <source>
        <dbReference type="ARBA" id="ARBA00022448"/>
    </source>
</evidence>
<reference evidence="9 10" key="1">
    <citation type="journal article" date="2019" name="Anaerobe">
        <title>Detection of Robinsoniella peoriensis in multiple bone samples of a trauma patient.</title>
        <authorList>
            <person name="Schrottner P."/>
            <person name="Hartwich K."/>
            <person name="Bunk B."/>
            <person name="Schober I."/>
            <person name="Helbig S."/>
            <person name="Rudolph W.W."/>
            <person name="Gunzer F."/>
        </authorList>
    </citation>
    <scope>NUCLEOTIDE SEQUENCE [LARGE SCALE GENOMIC DNA]</scope>
    <source>
        <strain evidence="9 10">DSM 106044</strain>
    </source>
</reference>